<accession>A0A1V9ZJS5</accession>
<dbReference type="EMBL" id="JNBR01000088">
    <property type="protein sequence ID" value="OQR98249.1"/>
    <property type="molecule type" value="Genomic_DNA"/>
</dbReference>
<feature type="compositionally biased region" description="Basic and acidic residues" evidence="1">
    <location>
        <begin position="401"/>
        <end position="412"/>
    </location>
</feature>
<dbReference type="Pfam" id="PF00249">
    <property type="entry name" value="Myb_DNA-binding"/>
    <property type="match status" value="1"/>
</dbReference>
<sequence length="496" mass="56193">MGFLATSPVYDGPQLSSPETFEAWKTSFLSAADALGLRGYFTETAYDDPYLADHISAAKRHLLESRAEFTEPDIANDLSGDEFSKAIQRRKRRVKERVTAAIATECASLRARTIRFARQYLLSALTPALRESVGCFDAPSAMWSLLEDRAASTMSDNDAFSHLRAAMEIKYERGEVPSRFFGRFEAATSKYIACMCPGDTAMRDYCTAISDRMRIALLSSALPPHLKDEFGHWHAGRWEYARVKQHVEYHLQSWVTDDARVYCHYCHSKKHTDSVCAHLHRARRDGIVRSDYELPHGEVFPTELVEMSESARRFCTYCQSTKHNDTACAKLAADTAHDCVRANYAPPPKHEPADRTRAHSISSLENQAWDEPAARERLRPMSNEEVEVKHEAVRRKRRRLVRGEDERLKDEPALNGDTTESSDSSDDEITPWDLKRVAATSWTAEETSHLLQLVQEHGKKWATVLAKGKEANMLLPHRTTSSIQTKYARCVASHIL</sequence>
<dbReference type="Proteomes" id="UP000243579">
    <property type="component" value="Unassembled WGS sequence"/>
</dbReference>
<evidence type="ECO:0000313" key="4">
    <source>
        <dbReference type="Proteomes" id="UP000243579"/>
    </source>
</evidence>
<evidence type="ECO:0000259" key="2">
    <source>
        <dbReference type="PROSITE" id="PS50090"/>
    </source>
</evidence>
<dbReference type="Gene3D" id="1.10.10.60">
    <property type="entry name" value="Homeodomain-like"/>
    <property type="match status" value="1"/>
</dbReference>
<keyword evidence="4" id="KW-1185">Reference proteome</keyword>
<evidence type="ECO:0000313" key="3">
    <source>
        <dbReference type="EMBL" id="OQR98249.1"/>
    </source>
</evidence>
<evidence type="ECO:0000256" key="1">
    <source>
        <dbReference type="SAM" id="MobiDB-lite"/>
    </source>
</evidence>
<feature type="domain" description="Myb-like" evidence="2">
    <location>
        <begin position="434"/>
        <end position="491"/>
    </location>
</feature>
<feature type="region of interest" description="Disordered" evidence="1">
    <location>
        <begin position="345"/>
        <end position="430"/>
    </location>
</feature>
<comment type="caution">
    <text evidence="3">The sequence shown here is derived from an EMBL/GenBank/DDBJ whole genome shotgun (WGS) entry which is preliminary data.</text>
</comment>
<name>A0A1V9ZJS5_ACHHY</name>
<dbReference type="CDD" id="cd00167">
    <property type="entry name" value="SANT"/>
    <property type="match status" value="1"/>
</dbReference>
<reference evidence="3 4" key="1">
    <citation type="journal article" date="2014" name="Genome Biol. Evol.">
        <title>The secreted proteins of Achlya hypogyna and Thraustotheca clavata identify the ancestral oomycete secretome and reveal gene acquisitions by horizontal gene transfer.</title>
        <authorList>
            <person name="Misner I."/>
            <person name="Blouin N."/>
            <person name="Leonard G."/>
            <person name="Richards T.A."/>
            <person name="Lane C.E."/>
        </authorList>
    </citation>
    <scope>NUCLEOTIDE SEQUENCE [LARGE SCALE GENOMIC DNA]</scope>
    <source>
        <strain evidence="3 4">ATCC 48635</strain>
    </source>
</reference>
<dbReference type="InterPro" id="IPR009057">
    <property type="entry name" value="Homeodomain-like_sf"/>
</dbReference>
<organism evidence="3 4">
    <name type="scientific">Achlya hypogyna</name>
    <name type="common">Oomycete</name>
    <name type="synonym">Protoachlya hypogyna</name>
    <dbReference type="NCBI Taxonomy" id="1202772"/>
    <lineage>
        <taxon>Eukaryota</taxon>
        <taxon>Sar</taxon>
        <taxon>Stramenopiles</taxon>
        <taxon>Oomycota</taxon>
        <taxon>Saprolegniomycetes</taxon>
        <taxon>Saprolegniales</taxon>
        <taxon>Achlyaceae</taxon>
        <taxon>Achlya</taxon>
    </lineage>
</organism>
<feature type="compositionally biased region" description="Basic and acidic residues" evidence="1">
    <location>
        <begin position="348"/>
        <end position="357"/>
    </location>
</feature>
<dbReference type="InterPro" id="IPR001005">
    <property type="entry name" value="SANT/Myb"/>
</dbReference>
<dbReference type="AlphaFoldDB" id="A0A1V9ZJS5"/>
<proteinExistence type="predicted"/>
<protein>
    <recommendedName>
        <fullName evidence="2">Myb-like domain-containing protein</fullName>
    </recommendedName>
</protein>
<dbReference type="SUPFAM" id="SSF46689">
    <property type="entry name" value="Homeodomain-like"/>
    <property type="match status" value="1"/>
</dbReference>
<dbReference type="PROSITE" id="PS50090">
    <property type="entry name" value="MYB_LIKE"/>
    <property type="match status" value="1"/>
</dbReference>
<gene>
    <name evidence="3" type="ORF">ACHHYP_08938</name>
</gene>